<evidence type="ECO:0000256" key="6">
    <source>
        <dbReference type="SAM" id="Phobius"/>
    </source>
</evidence>
<gene>
    <name evidence="8" type="ORF">C0Q70_12422</name>
</gene>
<evidence type="ECO:0000256" key="2">
    <source>
        <dbReference type="ARBA" id="ARBA00022692"/>
    </source>
</evidence>
<dbReference type="GO" id="GO:0140268">
    <property type="term" value="C:endoplasmic reticulum-plasma membrane contact site"/>
    <property type="evidence" value="ECO:0007669"/>
    <property type="project" value="TreeGrafter"/>
</dbReference>
<dbReference type="PANTHER" id="PTHR23319:SF4">
    <property type="entry name" value="GRAM DOMAIN CONTAINING 1B, ISOFORM E"/>
    <property type="match status" value="1"/>
</dbReference>
<dbReference type="InterPro" id="IPR004182">
    <property type="entry name" value="GRAM"/>
</dbReference>
<dbReference type="GO" id="GO:0005886">
    <property type="term" value="C:plasma membrane"/>
    <property type="evidence" value="ECO:0007669"/>
    <property type="project" value="TreeGrafter"/>
</dbReference>
<feature type="region of interest" description="Disordered" evidence="5">
    <location>
        <begin position="251"/>
        <end position="297"/>
    </location>
</feature>
<evidence type="ECO:0000256" key="5">
    <source>
        <dbReference type="SAM" id="MobiDB-lite"/>
    </source>
</evidence>
<dbReference type="InterPro" id="IPR031968">
    <property type="entry name" value="VASt"/>
</dbReference>
<evidence type="ECO:0000256" key="1">
    <source>
        <dbReference type="ARBA" id="ARBA00004167"/>
    </source>
</evidence>
<organism evidence="8 9">
    <name type="scientific">Pomacea canaliculata</name>
    <name type="common">Golden apple snail</name>
    <dbReference type="NCBI Taxonomy" id="400727"/>
    <lineage>
        <taxon>Eukaryota</taxon>
        <taxon>Metazoa</taxon>
        <taxon>Spiralia</taxon>
        <taxon>Lophotrochozoa</taxon>
        <taxon>Mollusca</taxon>
        <taxon>Gastropoda</taxon>
        <taxon>Caenogastropoda</taxon>
        <taxon>Architaenioglossa</taxon>
        <taxon>Ampullarioidea</taxon>
        <taxon>Ampullariidae</taxon>
        <taxon>Pomacea</taxon>
    </lineage>
</organism>
<dbReference type="Pfam" id="PF16016">
    <property type="entry name" value="VASt"/>
    <property type="match status" value="1"/>
</dbReference>
<feature type="compositionally biased region" description="Polar residues" evidence="5">
    <location>
        <begin position="1"/>
        <end position="17"/>
    </location>
</feature>
<feature type="region of interest" description="Disordered" evidence="5">
    <location>
        <begin position="520"/>
        <end position="568"/>
    </location>
</feature>
<feature type="transmembrane region" description="Helical" evidence="6">
    <location>
        <begin position="584"/>
        <end position="605"/>
    </location>
</feature>
<reference evidence="8 9" key="1">
    <citation type="submission" date="2018-04" db="EMBL/GenBank/DDBJ databases">
        <title>The genome of golden apple snail Pomacea canaliculata provides insight into stress tolerance and invasive adaptation.</title>
        <authorList>
            <person name="Liu C."/>
            <person name="Liu B."/>
            <person name="Ren Y."/>
            <person name="Zhang Y."/>
            <person name="Wang H."/>
            <person name="Li S."/>
            <person name="Jiang F."/>
            <person name="Yin L."/>
            <person name="Zhang G."/>
            <person name="Qian W."/>
            <person name="Fan W."/>
        </authorList>
    </citation>
    <scope>NUCLEOTIDE SEQUENCE [LARGE SCALE GENOMIC DNA]</scope>
    <source>
        <strain evidence="8">SZHN2017</strain>
        <tissue evidence="8">Muscle</tissue>
    </source>
</reference>
<keyword evidence="9" id="KW-1185">Reference proteome</keyword>
<dbReference type="GO" id="GO:0005789">
    <property type="term" value="C:endoplasmic reticulum membrane"/>
    <property type="evidence" value="ECO:0007669"/>
    <property type="project" value="UniProtKB-ARBA"/>
</dbReference>
<dbReference type="GO" id="GO:0032366">
    <property type="term" value="P:intracellular sterol transport"/>
    <property type="evidence" value="ECO:0007669"/>
    <property type="project" value="TreeGrafter"/>
</dbReference>
<sequence>MTSSQESLCTSGVVQSQEHQKDSAGDFNDGSDPNFASFETSRERSFERSLDNILDKCSEKSLDLSLSVDSWNGTVSEGGSRPLDSTQSSMAKNVKSDKKKKTSWYTMLSPTYKSRSDDFKKTFKDIPKEERLIVDYSCAMQKDILVQGRMYISQNWICFYANIFRWETVLTIPCKDITAITKEKTARVIPNAIQITTTTERYFFTSFGARDKTYMMLFRIWQNALLDQPMPSKELWQWIHYNYGDELGLTSSDDDYVPPPGTEELREKLKDNSINQKDLTDSSDQPPPNDSQAVASNEDTDALVSDEVFNQSPSSHTTAPILPNIPTDFGDTSDDSDSEVMCVGHDHLEKLYLDEVFGLNVDKMFENMFSDSPFFRMFVGSRKTFDLNLPKWQEDPDEEGNKVRNISYTLTLNNSIGPRTAPTTERQICYKESTPGKMYCVDCEIGHSGIPYSDSFYVVLRYCLTRVSRTKCRVRITSELKFRKHVMGMIKGMIEKSAVNGLTDNFRCLSAHMRREAERQELHLPGHQLPKKKLRRRRKPHASVSDSLVQPRLTADRQVPSAPPSPIRGISVREDGTIKVNADMLVRVLAFILILLVMFNAMLFYKLWALEASTSGLLSIYSDDEINNLMEQPRSQEEWGQLLRQQRSLHENEVEKWRQILYTSVELMDHMKKSLLDLHGRLDVRLQSKAEEDSTASSAMQPTVAPSIRTSDLQDDIDLINEERTAIPGSQIVSPGTGWVG</sequence>
<feature type="compositionally biased region" description="Basic residues" evidence="5">
    <location>
        <begin position="529"/>
        <end position="541"/>
    </location>
</feature>
<dbReference type="CDD" id="cd13220">
    <property type="entry name" value="PH-GRAM_GRAMDC"/>
    <property type="match status" value="1"/>
</dbReference>
<comment type="caution">
    <text evidence="8">The sequence shown here is derived from an EMBL/GenBank/DDBJ whole genome shotgun (WGS) entry which is preliminary data.</text>
</comment>
<proteinExistence type="predicted"/>
<dbReference type="EMBL" id="PZQS01000007">
    <property type="protein sequence ID" value="PVD27267.1"/>
    <property type="molecule type" value="Genomic_DNA"/>
</dbReference>
<dbReference type="Pfam" id="PF02893">
    <property type="entry name" value="GRAM"/>
    <property type="match status" value="1"/>
</dbReference>
<dbReference type="PANTHER" id="PTHR23319">
    <property type="entry name" value="GRAM DOMAIN CONTAINING 1B, ISOFORM E"/>
    <property type="match status" value="1"/>
</dbReference>
<dbReference type="SMART" id="SM00568">
    <property type="entry name" value="GRAM"/>
    <property type="match status" value="1"/>
</dbReference>
<dbReference type="Gene3D" id="2.30.29.30">
    <property type="entry name" value="Pleckstrin-homology domain (PH domain)/Phosphotyrosine-binding domain (PTB)"/>
    <property type="match status" value="1"/>
</dbReference>
<protein>
    <recommendedName>
        <fullName evidence="7">VASt domain-containing protein</fullName>
    </recommendedName>
</protein>
<keyword evidence="4 6" id="KW-0472">Membrane</keyword>
<dbReference type="OrthoDB" id="2162691at2759"/>
<evidence type="ECO:0000256" key="4">
    <source>
        <dbReference type="ARBA" id="ARBA00023136"/>
    </source>
</evidence>
<keyword evidence="2 6" id="KW-0812">Transmembrane</keyword>
<dbReference type="InterPro" id="IPR051482">
    <property type="entry name" value="Cholesterol_transport"/>
</dbReference>
<feature type="domain" description="VASt" evidence="7">
    <location>
        <begin position="348"/>
        <end position="521"/>
    </location>
</feature>
<evidence type="ECO:0000313" key="8">
    <source>
        <dbReference type="EMBL" id="PVD27267.1"/>
    </source>
</evidence>
<dbReference type="AlphaFoldDB" id="A0A2T7P1G3"/>
<feature type="region of interest" description="Disordered" evidence="5">
    <location>
        <begin position="310"/>
        <end position="337"/>
    </location>
</feature>
<dbReference type="PROSITE" id="PS51778">
    <property type="entry name" value="VAST"/>
    <property type="match status" value="1"/>
</dbReference>
<dbReference type="Proteomes" id="UP000245119">
    <property type="component" value="Linkage Group LG7"/>
</dbReference>
<keyword evidence="3 6" id="KW-1133">Transmembrane helix</keyword>
<evidence type="ECO:0000313" key="9">
    <source>
        <dbReference type="Proteomes" id="UP000245119"/>
    </source>
</evidence>
<evidence type="ECO:0000256" key="3">
    <source>
        <dbReference type="ARBA" id="ARBA00022989"/>
    </source>
</evidence>
<evidence type="ECO:0000259" key="7">
    <source>
        <dbReference type="PROSITE" id="PS51778"/>
    </source>
</evidence>
<dbReference type="FunFam" id="2.30.29.30:FF:000008">
    <property type="entry name" value="GRAM domain containing 1B"/>
    <property type="match status" value="1"/>
</dbReference>
<accession>A0A2T7P1G3</accession>
<dbReference type="STRING" id="400727.A0A2T7P1G3"/>
<comment type="subcellular location">
    <subcellularLocation>
        <location evidence="1">Membrane</location>
        <topology evidence="1">Single-pass membrane protein</topology>
    </subcellularLocation>
</comment>
<name>A0A2T7P1G3_POMCA</name>
<dbReference type="GO" id="GO:0120015">
    <property type="term" value="F:sterol transfer activity"/>
    <property type="evidence" value="ECO:0007669"/>
    <property type="project" value="TreeGrafter"/>
</dbReference>
<feature type="region of interest" description="Disordered" evidence="5">
    <location>
        <begin position="1"/>
        <end position="46"/>
    </location>
</feature>
<dbReference type="InterPro" id="IPR011993">
    <property type="entry name" value="PH-like_dom_sf"/>
</dbReference>
<dbReference type="GO" id="GO:0032934">
    <property type="term" value="F:sterol binding"/>
    <property type="evidence" value="ECO:0007669"/>
    <property type="project" value="TreeGrafter"/>
</dbReference>